<dbReference type="NCBIfam" id="NF003645">
    <property type="entry name" value="PRK05286.1-2"/>
    <property type="match status" value="1"/>
</dbReference>
<dbReference type="InterPro" id="IPR013785">
    <property type="entry name" value="Aldolase_TIM"/>
</dbReference>
<proteinExistence type="inferred from homology"/>
<comment type="cofactor">
    <cofactor evidence="17">
        <name>FMN</name>
        <dbReference type="ChEBI" id="CHEBI:58210"/>
    </cofactor>
    <text evidence="17">Binds 1 FMN per subunit.</text>
</comment>
<dbReference type="PROSITE" id="PS00911">
    <property type="entry name" value="DHODEHASE_1"/>
    <property type="match status" value="1"/>
</dbReference>
<evidence type="ECO:0000256" key="13">
    <source>
        <dbReference type="ARBA" id="ARBA00023002"/>
    </source>
</evidence>
<evidence type="ECO:0000256" key="4">
    <source>
        <dbReference type="ARBA" id="ARBA00012791"/>
    </source>
</evidence>
<dbReference type="EMBL" id="KV454431">
    <property type="protein sequence ID" value="ODQ79714.1"/>
    <property type="molecule type" value="Genomic_DNA"/>
</dbReference>
<dbReference type="PROSITE" id="PS00912">
    <property type="entry name" value="DHODEHASE_2"/>
    <property type="match status" value="1"/>
</dbReference>
<accession>A0A1E3QQE8</accession>
<dbReference type="NCBIfam" id="NF003652">
    <property type="entry name" value="PRK05286.2-5"/>
    <property type="match status" value="1"/>
</dbReference>
<keyword evidence="8" id="KW-0812">Transmembrane</keyword>
<evidence type="ECO:0000313" key="19">
    <source>
        <dbReference type="EMBL" id="ODQ79714.1"/>
    </source>
</evidence>
<keyword evidence="10" id="KW-0809">Transit peptide</keyword>
<evidence type="ECO:0000256" key="17">
    <source>
        <dbReference type="RuleBase" id="RU361255"/>
    </source>
</evidence>
<dbReference type="STRING" id="984486.A0A1E3QQE8"/>
<comment type="pathway">
    <text evidence="2 17">Pyrimidine metabolism; UMP biosynthesis via de novo pathway; orotate from (S)-dihydroorotate (quinone route): step 1/1.</text>
</comment>
<evidence type="ECO:0000256" key="8">
    <source>
        <dbReference type="ARBA" id="ARBA00022692"/>
    </source>
</evidence>
<keyword evidence="13 17" id="KW-0560">Oxidoreductase</keyword>
<evidence type="ECO:0000256" key="9">
    <source>
        <dbReference type="ARBA" id="ARBA00022792"/>
    </source>
</evidence>
<keyword evidence="20" id="KW-1185">Reference proteome</keyword>
<evidence type="ECO:0000256" key="11">
    <source>
        <dbReference type="ARBA" id="ARBA00022975"/>
    </source>
</evidence>
<dbReference type="GO" id="GO:0106430">
    <property type="term" value="F:dihydroorotate dehydrogenase (quinone) activity"/>
    <property type="evidence" value="ECO:0007669"/>
    <property type="project" value="UniProtKB-EC"/>
</dbReference>
<dbReference type="EC" id="1.3.5.2" evidence="4 17"/>
<evidence type="ECO:0000256" key="16">
    <source>
        <dbReference type="ARBA" id="ARBA00048639"/>
    </source>
</evidence>
<name>A0A1E3QQE8_9ASCO</name>
<keyword evidence="6 17" id="KW-0285">Flavoprotein</keyword>
<evidence type="ECO:0000313" key="20">
    <source>
        <dbReference type="Proteomes" id="UP000094336"/>
    </source>
</evidence>
<reference evidence="20" key="1">
    <citation type="submission" date="2016-05" db="EMBL/GenBank/DDBJ databases">
        <title>Comparative genomics of biotechnologically important yeasts.</title>
        <authorList>
            <consortium name="DOE Joint Genome Institute"/>
            <person name="Riley R."/>
            <person name="Haridas S."/>
            <person name="Wolfe K.H."/>
            <person name="Lopes M.R."/>
            <person name="Hittinger C.T."/>
            <person name="Goker M."/>
            <person name="Salamov A."/>
            <person name="Wisecaver J."/>
            <person name="Long T.M."/>
            <person name="Aerts A.L."/>
            <person name="Barry K."/>
            <person name="Choi C."/>
            <person name="Clum A."/>
            <person name="Coughlan A.Y."/>
            <person name="Deshpande S."/>
            <person name="Douglass A.P."/>
            <person name="Hanson S.J."/>
            <person name="Klenk H.-P."/>
            <person name="Labutti K."/>
            <person name="Lapidus A."/>
            <person name="Lindquist E."/>
            <person name="Lipzen A."/>
            <person name="Meier-Kolthoff J.P."/>
            <person name="Ohm R.A."/>
            <person name="Otillar R.P."/>
            <person name="Pangilinan J."/>
            <person name="Peng Y."/>
            <person name="Rokas A."/>
            <person name="Rosa C.A."/>
            <person name="Scheuner C."/>
            <person name="Sibirny A.A."/>
            <person name="Slot J.C."/>
            <person name="Stielow J.B."/>
            <person name="Sun H."/>
            <person name="Kurtzman C.P."/>
            <person name="Blackwell M."/>
            <person name="Grigoriev I.V."/>
            <person name="Jeffries T.W."/>
        </authorList>
    </citation>
    <scope>NUCLEOTIDE SEQUENCE [LARGE SCALE GENOMIC DNA]</scope>
    <source>
        <strain evidence="20">NRRL Y-12698</strain>
    </source>
</reference>
<evidence type="ECO:0000256" key="14">
    <source>
        <dbReference type="ARBA" id="ARBA00023128"/>
    </source>
</evidence>
<dbReference type="InterPro" id="IPR001295">
    <property type="entry name" value="Dihydroorotate_DH_CS"/>
</dbReference>
<dbReference type="GeneID" id="30146654"/>
<protein>
    <recommendedName>
        <fullName evidence="5 17">Dihydroorotate dehydrogenase (quinone), mitochondrial</fullName>
        <shortName evidence="17">DHOdehase</shortName>
        <ecNumber evidence="4 17">1.3.5.2</ecNumber>
    </recommendedName>
</protein>
<evidence type="ECO:0000256" key="1">
    <source>
        <dbReference type="ARBA" id="ARBA00004434"/>
    </source>
</evidence>
<dbReference type="PANTHER" id="PTHR48109">
    <property type="entry name" value="DIHYDROOROTATE DEHYDROGENASE (QUINONE), MITOCHONDRIAL-RELATED"/>
    <property type="match status" value="1"/>
</dbReference>
<dbReference type="FunFam" id="3.20.20.70:FF:000066">
    <property type="entry name" value="Dihydroorotate dehydrogenase (quinone), mitochondrial"/>
    <property type="match status" value="1"/>
</dbReference>
<dbReference type="SUPFAM" id="SSF51395">
    <property type="entry name" value="FMN-linked oxidoreductases"/>
    <property type="match status" value="1"/>
</dbReference>
<sequence length="431" mass="47230">MLLNNTVKKAANTVFKRSVATRPVLKSSIFPKALLVTGGLLGLSLTSYYLLNARSAVHEYVFCPLIRAFTDAEDGHKWGVALMKYGLVPKLFDDQDDAVLATCVFGNRVLSNPVGLAAGLDKDAEAIDALFDFGFGYVEVGSITPEAQPGNPQPRFFRLPKDDAVINRYGFNSTGHWEVATRLRLRLEKLVQRYVASETNAFRENRMLGINLGKNKHGEEVNDYVLGVRRLGQFADVLVINVSSPNTPGLRDLQSESKLTNLLKTVVAERDILKVNRLGQKPPVLVKVAPDLSEVEIASIAQSAKDAKIDGIIISNTTIQRPVDQLRTKDLELVNQMGGLSGKPLKPLSLQALRTLRKYTKESDLTIIGCGGISSGKDAIEFAKAGANFVQLYTSFAYRGPGLVAKIKDEITAELKKEGKTWNEIVGEDDK</sequence>
<comment type="similarity">
    <text evidence="3 17">Belongs to the dihydroorotate dehydrogenase family. Type 2 subfamily.</text>
</comment>
<dbReference type="InterPro" id="IPR005719">
    <property type="entry name" value="Dihydroorotate_DH_2"/>
</dbReference>
<keyword evidence="14 17" id="KW-0496">Mitochondrion</keyword>
<dbReference type="Pfam" id="PF01180">
    <property type="entry name" value="DHO_dh"/>
    <property type="match status" value="1"/>
</dbReference>
<evidence type="ECO:0000256" key="7">
    <source>
        <dbReference type="ARBA" id="ARBA00022643"/>
    </source>
</evidence>
<dbReference type="PANTHER" id="PTHR48109:SF4">
    <property type="entry name" value="DIHYDROOROTATE DEHYDROGENASE (QUINONE), MITOCHONDRIAL"/>
    <property type="match status" value="1"/>
</dbReference>
<keyword evidence="11" id="KW-0665">Pyrimidine biosynthesis</keyword>
<keyword evidence="9 17" id="KW-0999">Mitochondrion inner membrane</keyword>
<evidence type="ECO:0000256" key="10">
    <source>
        <dbReference type="ARBA" id="ARBA00022946"/>
    </source>
</evidence>
<dbReference type="NCBIfam" id="TIGR01036">
    <property type="entry name" value="pyrD_sub2"/>
    <property type="match status" value="1"/>
</dbReference>
<evidence type="ECO:0000256" key="5">
    <source>
        <dbReference type="ARBA" id="ARBA00017599"/>
    </source>
</evidence>
<comment type="subcellular location">
    <subcellularLocation>
        <location evidence="1 17">Mitochondrion inner membrane</location>
        <topology evidence="1 17">Single-pass membrane protein</topology>
    </subcellularLocation>
</comment>
<dbReference type="OrthoDB" id="14784at2759"/>
<dbReference type="InterPro" id="IPR005720">
    <property type="entry name" value="Dihydroorotate_DH_cat"/>
</dbReference>
<gene>
    <name evidence="19" type="ORF">BABINDRAFT_161426</name>
</gene>
<dbReference type="AlphaFoldDB" id="A0A1E3QQE8"/>
<dbReference type="Proteomes" id="UP000094336">
    <property type="component" value="Unassembled WGS sequence"/>
</dbReference>
<evidence type="ECO:0000259" key="18">
    <source>
        <dbReference type="Pfam" id="PF01180"/>
    </source>
</evidence>
<evidence type="ECO:0000256" key="6">
    <source>
        <dbReference type="ARBA" id="ARBA00022630"/>
    </source>
</evidence>
<evidence type="ECO:0000256" key="15">
    <source>
        <dbReference type="ARBA" id="ARBA00023136"/>
    </source>
</evidence>
<evidence type="ECO:0000256" key="2">
    <source>
        <dbReference type="ARBA" id="ARBA00005161"/>
    </source>
</evidence>
<dbReference type="Gene3D" id="3.20.20.70">
    <property type="entry name" value="Aldolase class I"/>
    <property type="match status" value="1"/>
</dbReference>
<dbReference type="GO" id="GO:0005743">
    <property type="term" value="C:mitochondrial inner membrane"/>
    <property type="evidence" value="ECO:0007669"/>
    <property type="project" value="UniProtKB-SubCell"/>
</dbReference>
<dbReference type="GO" id="GO:0006207">
    <property type="term" value="P:'de novo' pyrimidine nucleobase biosynthetic process"/>
    <property type="evidence" value="ECO:0007669"/>
    <property type="project" value="InterPro"/>
</dbReference>
<keyword evidence="12" id="KW-1133">Transmembrane helix</keyword>
<keyword evidence="7 17" id="KW-0288">FMN</keyword>
<feature type="domain" description="Dihydroorotate dehydrogenase catalytic" evidence="18">
    <location>
        <begin position="100"/>
        <end position="415"/>
    </location>
</feature>
<dbReference type="GO" id="GO:0044205">
    <property type="term" value="P:'de novo' UMP biosynthetic process"/>
    <property type="evidence" value="ECO:0007669"/>
    <property type="project" value="UniProtKB-UniPathway"/>
</dbReference>
<comment type="catalytic activity">
    <reaction evidence="16 17">
        <text>(S)-dihydroorotate + a quinone = orotate + a quinol</text>
        <dbReference type="Rhea" id="RHEA:30187"/>
        <dbReference type="ChEBI" id="CHEBI:24646"/>
        <dbReference type="ChEBI" id="CHEBI:30839"/>
        <dbReference type="ChEBI" id="CHEBI:30864"/>
        <dbReference type="ChEBI" id="CHEBI:132124"/>
        <dbReference type="EC" id="1.3.5.2"/>
    </reaction>
</comment>
<dbReference type="RefSeq" id="XP_018985042.1">
    <property type="nucleotide sequence ID" value="XM_019128801.1"/>
</dbReference>
<organism evidence="19 20">
    <name type="scientific">Babjeviella inositovora NRRL Y-12698</name>
    <dbReference type="NCBI Taxonomy" id="984486"/>
    <lineage>
        <taxon>Eukaryota</taxon>
        <taxon>Fungi</taxon>
        <taxon>Dikarya</taxon>
        <taxon>Ascomycota</taxon>
        <taxon>Saccharomycotina</taxon>
        <taxon>Pichiomycetes</taxon>
        <taxon>Serinales incertae sedis</taxon>
        <taxon>Babjeviella</taxon>
    </lineage>
</organism>
<dbReference type="InterPro" id="IPR050074">
    <property type="entry name" value="DHO_dehydrogenase"/>
</dbReference>
<evidence type="ECO:0000256" key="12">
    <source>
        <dbReference type="ARBA" id="ARBA00022989"/>
    </source>
</evidence>
<keyword evidence="15" id="KW-0472">Membrane</keyword>
<dbReference type="UniPathway" id="UPA00070">
    <property type="reaction ID" value="UER00946"/>
</dbReference>
<evidence type="ECO:0000256" key="3">
    <source>
        <dbReference type="ARBA" id="ARBA00005359"/>
    </source>
</evidence>
<dbReference type="CDD" id="cd04738">
    <property type="entry name" value="DHOD_2_like"/>
    <property type="match status" value="1"/>
</dbReference>